<reference evidence="2" key="1">
    <citation type="journal article" date="2014" name="Front. Microbiol.">
        <title>High frequency of phylogenetically diverse reductive dehalogenase-homologous genes in deep subseafloor sedimentary metagenomes.</title>
        <authorList>
            <person name="Kawai M."/>
            <person name="Futagami T."/>
            <person name="Toyoda A."/>
            <person name="Takaki Y."/>
            <person name="Nishi S."/>
            <person name="Hori S."/>
            <person name="Arai W."/>
            <person name="Tsubouchi T."/>
            <person name="Morono Y."/>
            <person name="Uchiyama I."/>
            <person name="Ito T."/>
            <person name="Fujiyama A."/>
            <person name="Inagaki F."/>
            <person name="Takami H."/>
        </authorList>
    </citation>
    <scope>NUCLEOTIDE SEQUENCE</scope>
    <source>
        <strain evidence="2">Expedition CK06-06</strain>
    </source>
</reference>
<accession>X1B1Z4</accession>
<organism evidence="2">
    <name type="scientific">marine sediment metagenome</name>
    <dbReference type="NCBI Taxonomy" id="412755"/>
    <lineage>
        <taxon>unclassified sequences</taxon>
        <taxon>metagenomes</taxon>
        <taxon>ecological metagenomes</taxon>
    </lineage>
</organism>
<evidence type="ECO:0000313" key="2">
    <source>
        <dbReference type="EMBL" id="GAG78293.1"/>
    </source>
</evidence>
<proteinExistence type="predicted"/>
<keyword evidence="1" id="KW-0175">Coiled coil</keyword>
<sequence>MELSEKVLDEIVSASQGIARTALVLLDKISNLDEEERIQAIEDKIAQENEAIELCRALIKREPWPKITGILKNLKGEPESIRWAVIGYARAVLLKTNKYQAYLVISCFKDHFYDSKNAGLIYACYEAVHGE</sequence>
<dbReference type="EMBL" id="BART01009582">
    <property type="protein sequence ID" value="GAG78293.1"/>
    <property type="molecule type" value="Genomic_DNA"/>
</dbReference>
<gene>
    <name evidence="2" type="ORF">S01H4_21194</name>
</gene>
<evidence type="ECO:0000256" key="1">
    <source>
        <dbReference type="SAM" id="Coils"/>
    </source>
</evidence>
<name>X1B1Z4_9ZZZZ</name>
<dbReference type="AlphaFoldDB" id="X1B1Z4"/>
<comment type="caution">
    <text evidence="2">The sequence shown here is derived from an EMBL/GenBank/DDBJ whole genome shotgun (WGS) entry which is preliminary data.</text>
</comment>
<protein>
    <submittedName>
        <fullName evidence="2">Uncharacterized protein</fullName>
    </submittedName>
</protein>
<feature type="coiled-coil region" evidence="1">
    <location>
        <begin position="31"/>
        <end position="58"/>
    </location>
</feature>